<accession>A0A3M6U4D9</accession>
<reference evidence="1 2" key="1">
    <citation type="journal article" date="2018" name="Sci. Rep.">
        <title>Comparative analysis of the Pocillopora damicornis genome highlights role of immune system in coral evolution.</title>
        <authorList>
            <person name="Cunning R."/>
            <person name="Bay R.A."/>
            <person name="Gillette P."/>
            <person name="Baker A.C."/>
            <person name="Traylor-Knowles N."/>
        </authorList>
    </citation>
    <scope>NUCLEOTIDE SEQUENCE [LARGE SCALE GENOMIC DNA]</scope>
    <source>
        <strain evidence="1">RSMAS</strain>
        <tissue evidence="1">Whole animal</tissue>
    </source>
</reference>
<sequence>MCDVESNPKWTLHHIVELLDNVEKNANEDDMTRTLKHDYRLTLEEEQPDYMEKRNRVFEALVDFIKLLKEREINRPSCDCPDCQDR</sequence>
<keyword evidence="2" id="KW-1185">Reference proteome</keyword>
<dbReference type="EMBL" id="RCHS01002274">
    <property type="protein sequence ID" value="RMX48466.1"/>
    <property type="molecule type" value="Genomic_DNA"/>
</dbReference>
<organism evidence="1 2">
    <name type="scientific">Pocillopora damicornis</name>
    <name type="common">Cauliflower coral</name>
    <name type="synonym">Millepora damicornis</name>
    <dbReference type="NCBI Taxonomy" id="46731"/>
    <lineage>
        <taxon>Eukaryota</taxon>
        <taxon>Metazoa</taxon>
        <taxon>Cnidaria</taxon>
        <taxon>Anthozoa</taxon>
        <taxon>Hexacorallia</taxon>
        <taxon>Scleractinia</taxon>
        <taxon>Astrocoeniina</taxon>
        <taxon>Pocilloporidae</taxon>
        <taxon>Pocillopora</taxon>
    </lineage>
</organism>
<gene>
    <name evidence="1" type="ORF">pdam_00015215</name>
</gene>
<comment type="caution">
    <text evidence="1">The sequence shown here is derived from an EMBL/GenBank/DDBJ whole genome shotgun (WGS) entry which is preliminary data.</text>
</comment>
<dbReference type="Proteomes" id="UP000275408">
    <property type="component" value="Unassembled WGS sequence"/>
</dbReference>
<evidence type="ECO:0000313" key="1">
    <source>
        <dbReference type="EMBL" id="RMX48466.1"/>
    </source>
</evidence>
<evidence type="ECO:0000313" key="2">
    <source>
        <dbReference type="Proteomes" id="UP000275408"/>
    </source>
</evidence>
<dbReference type="AlphaFoldDB" id="A0A3M6U4D9"/>
<name>A0A3M6U4D9_POCDA</name>
<protein>
    <submittedName>
        <fullName evidence="1">Uncharacterized protein</fullName>
    </submittedName>
</protein>
<proteinExistence type="predicted"/>